<comment type="caution">
    <text evidence="2">The sequence shown here is derived from an EMBL/GenBank/DDBJ whole genome shotgun (WGS) entry which is preliminary data.</text>
</comment>
<evidence type="ECO:0000256" key="1">
    <source>
        <dbReference type="ARBA" id="ARBA00022729"/>
    </source>
</evidence>
<reference evidence="2 3" key="1">
    <citation type="journal article" date="2015" name="Nat. Commun.">
        <title>Genomic and transcriptomic evidence for scavenging of diverse organic compounds by widespread deep-sea archaea.</title>
        <authorList>
            <person name="Li M."/>
            <person name="Baker B.J."/>
            <person name="Anantharaman K."/>
            <person name="Jain S."/>
            <person name="Breier J.A."/>
            <person name="Dick G.J."/>
        </authorList>
    </citation>
    <scope>NUCLEOTIDE SEQUENCE [LARGE SCALE GENOMIC DNA]</scope>
    <source>
        <strain evidence="2">Cayman_51_deep</strain>
    </source>
</reference>
<evidence type="ECO:0000313" key="2">
    <source>
        <dbReference type="EMBL" id="PXF22468.1"/>
    </source>
</evidence>
<gene>
    <name evidence="2" type="ORF">CXX69_00600</name>
</gene>
<dbReference type="InterPro" id="IPR003367">
    <property type="entry name" value="Thrombospondin_3-like_rpt"/>
</dbReference>
<dbReference type="Proteomes" id="UP000248161">
    <property type="component" value="Unassembled WGS sequence"/>
</dbReference>
<dbReference type="AlphaFoldDB" id="A0A2V3HTK2"/>
<sequence>MSLRAALMALLLLCGSLAGCVGPPDKDDDGVTDELDLCSLTPIEELVDEDGCSATQLDGDGDSVSDAIDECATTPVSEVVDGSGCGATERDSDGDGLVDADDSCPSTPANETAASDGCADVEVDMSMRPWWCHSMGTGHGDGQEHGDHLAPAYHGMTKGMLSWQDCLDLSEQFEAAIEWAMQWPTVADAEADGFHMAVDYVKGMGTHHIRLEGFSMEPDGFDPLNPEFPGTRMDEDFDFERPEFLMYASSAQDAVLVGFAWYVRTDSENPPAGFPGGNDWWHVHEVLCFTNSSFQVVGQDISDEQCHSMDGTNVHLDDYWMTHAWIIEPWLTQFDVFTNHHPCLKQDGAESNLEDSCWEEAGGLGGGHDDSGDNS</sequence>
<protein>
    <submittedName>
        <fullName evidence="2">Uncharacterized protein</fullName>
    </submittedName>
</protein>
<evidence type="ECO:0000313" key="3">
    <source>
        <dbReference type="Proteomes" id="UP000248161"/>
    </source>
</evidence>
<dbReference type="EMBL" id="PSPG01000001">
    <property type="protein sequence ID" value="PXF22468.1"/>
    <property type="molecule type" value="Genomic_DNA"/>
</dbReference>
<organism evidence="2 3">
    <name type="scientific">Candidatus Thalassarchaeum betae</name>
    <dbReference type="NCBI Taxonomy" id="2599289"/>
    <lineage>
        <taxon>Archaea</taxon>
        <taxon>Methanobacteriati</taxon>
        <taxon>Thermoplasmatota</taxon>
        <taxon>Candidatus Poseidoniia</taxon>
        <taxon>Candidatus Poseidoniales</taxon>
        <taxon>Candidatus Thalassarchaeaceae</taxon>
        <taxon>Candidatus Thalassarchaeum</taxon>
    </lineage>
</organism>
<name>A0A2V3HTK2_9ARCH</name>
<keyword evidence="1" id="KW-0732">Signal</keyword>
<dbReference type="GO" id="GO:0007155">
    <property type="term" value="P:cell adhesion"/>
    <property type="evidence" value="ECO:0007669"/>
    <property type="project" value="InterPro"/>
</dbReference>
<dbReference type="SUPFAM" id="SSF103647">
    <property type="entry name" value="TSP type-3 repeat"/>
    <property type="match status" value="1"/>
</dbReference>
<dbReference type="Gene3D" id="4.10.1080.10">
    <property type="entry name" value="TSP type-3 repeat"/>
    <property type="match status" value="1"/>
</dbReference>
<proteinExistence type="predicted"/>
<dbReference type="PROSITE" id="PS51257">
    <property type="entry name" value="PROKAR_LIPOPROTEIN"/>
    <property type="match status" value="1"/>
</dbReference>
<accession>A0A2V3HTK2</accession>
<dbReference type="GO" id="GO:0005509">
    <property type="term" value="F:calcium ion binding"/>
    <property type="evidence" value="ECO:0007669"/>
    <property type="project" value="InterPro"/>
</dbReference>
<dbReference type="InterPro" id="IPR028974">
    <property type="entry name" value="TSP_type-3_rpt"/>
</dbReference>
<dbReference type="Pfam" id="PF02412">
    <property type="entry name" value="TSP_3"/>
    <property type="match status" value="1"/>
</dbReference>